<feature type="compositionally biased region" description="Low complexity" evidence="1">
    <location>
        <begin position="71"/>
        <end position="81"/>
    </location>
</feature>
<evidence type="ECO:0000313" key="2">
    <source>
        <dbReference type="EMBL" id="KAG9319308.1"/>
    </source>
</evidence>
<feature type="compositionally biased region" description="Basic and acidic residues" evidence="1">
    <location>
        <begin position="1"/>
        <end position="11"/>
    </location>
</feature>
<feature type="compositionally biased region" description="Low complexity" evidence="1">
    <location>
        <begin position="12"/>
        <end position="30"/>
    </location>
</feature>
<evidence type="ECO:0000256" key="1">
    <source>
        <dbReference type="SAM" id="MobiDB-lite"/>
    </source>
</evidence>
<protein>
    <submittedName>
        <fullName evidence="2">Uncharacterized protein</fullName>
    </submittedName>
</protein>
<dbReference type="InterPro" id="IPR031355">
    <property type="entry name" value="YBL010C/LAA2-like"/>
</dbReference>
<dbReference type="AlphaFoldDB" id="A0A9P7ZW61"/>
<feature type="compositionally biased region" description="Acidic residues" evidence="1">
    <location>
        <begin position="136"/>
        <end position="145"/>
    </location>
</feature>
<proteinExistence type="predicted"/>
<dbReference type="Proteomes" id="UP000717515">
    <property type="component" value="Unassembled WGS sequence"/>
</dbReference>
<feature type="compositionally biased region" description="Low complexity" evidence="1">
    <location>
        <begin position="185"/>
        <end position="209"/>
    </location>
</feature>
<reference evidence="2" key="1">
    <citation type="submission" date="2021-07" db="EMBL/GenBank/DDBJ databases">
        <title>Draft genome of Mortierella alpina, strain LL118, isolated from an aspen leaf litter sample.</title>
        <authorList>
            <person name="Yang S."/>
            <person name="Vinatzer B.A."/>
        </authorList>
    </citation>
    <scope>NUCLEOTIDE SEQUENCE</scope>
    <source>
        <strain evidence="2">LL118</strain>
    </source>
</reference>
<feature type="compositionally biased region" description="Polar residues" evidence="1">
    <location>
        <begin position="39"/>
        <end position="57"/>
    </location>
</feature>
<accession>A0A9P7ZW61</accession>
<name>A0A9P7ZW61_MORAP</name>
<dbReference type="PANTHER" id="PTHR38698">
    <property type="entry name" value="EXPRESSED PROTEIN"/>
    <property type="match status" value="1"/>
</dbReference>
<comment type="caution">
    <text evidence="2">The sequence shown here is derived from an EMBL/GenBank/DDBJ whole genome shotgun (WGS) entry which is preliminary data.</text>
</comment>
<feature type="compositionally biased region" description="Low complexity" evidence="1">
    <location>
        <begin position="222"/>
        <end position="231"/>
    </location>
</feature>
<dbReference type="EMBL" id="JAIFTL010000499">
    <property type="protein sequence ID" value="KAG9319308.1"/>
    <property type="molecule type" value="Genomic_DNA"/>
</dbReference>
<gene>
    <name evidence="2" type="ORF">KVV02_002415</name>
</gene>
<feature type="region of interest" description="Disordered" evidence="1">
    <location>
        <begin position="1"/>
        <end position="238"/>
    </location>
</feature>
<organism evidence="2 3">
    <name type="scientific">Mortierella alpina</name>
    <name type="common">Oleaginous fungus</name>
    <name type="synonym">Mortierella renispora</name>
    <dbReference type="NCBI Taxonomy" id="64518"/>
    <lineage>
        <taxon>Eukaryota</taxon>
        <taxon>Fungi</taxon>
        <taxon>Fungi incertae sedis</taxon>
        <taxon>Mucoromycota</taxon>
        <taxon>Mortierellomycotina</taxon>
        <taxon>Mortierellomycetes</taxon>
        <taxon>Mortierellales</taxon>
        <taxon>Mortierellaceae</taxon>
        <taxon>Mortierella</taxon>
    </lineage>
</organism>
<sequence>MDEYEAQEHQDSPSSLLPQESSSTQTQQNSTIAALSDASMEQTAQGTPSTSTATATELQDAPDTVSKEADALSPDSAAPDSIHAETATALEGETDDDETHPPKTTDATDNDDLGDFGDFGSAEPGSIASATAPGGEGEDDFDDFSAADPTLNSNDHGEEEDDNGFGDFGEVQAAAADDDDEFGDFNDFAAAGGDDFQDSGDFGDFAGGDTVDGDDPFGSQEPVATAQSQAPVPQPPVEQPLEVEIAPDFSAVNSRQVENYVLDRLSELYPLDGSLAGSSSDDETLVASPQLLNPDLDSMDMASILSDQALWTSLCETSFLGGHSTAGDEQPDSASSAPQFQWKHSVLRREYYASLGLVIAKEQASVAHTSITHSAFSPTSSRSKVSSPMVVSTETIAERKPLDLEATRAYCQFTKENLGGYSGDEMKDIIARLTELTQHASEELTHWLDQREQMNMDSERYNEMIASLVGRAAKLKDAESKQNTKTKRITRTSFNLK</sequence>
<dbReference type="Pfam" id="PF17104">
    <property type="entry name" value="YBL010C_LAA2"/>
    <property type="match status" value="1"/>
</dbReference>
<dbReference type="PANTHER" id="PTHR38698:SF1">
    <property type="entry name" value="FUNGAL PROTEIN"/>
    <property type="match status" value="1"/>
</dbReference>
<feature type="region of interest" description="Disordered" evidence="1">
    <location>
        <begin position="477"/>
        <end position="497"/>
    </location>
</feature>
<evidence type="ECO:0000313" key="3">
    <source>
        <dbReference type="Proteomes" id="UP000717515"/>
    </source>
</evidence>